<keyword evidence="5" id="KW-0732">Signal</keyword>
<evidence type="ECO:0000259" key="6">
    <source>
        <dbReference type="PROSITE" id="PS50106"/>
    </source>
</evidence>
<accession>A0A401ZPS3</accession>
<dbReference type="Proteomes" id="UP000287224">
    <property type="component" value="Unassembled WGS sequence"/>
</dbReference>
<dbReference type="PANTHER" id="PTHR43343">
    <property type="entry name" value="PEPTIDASE S12"/>
    <property type="match status" value="1"/>
</dbReference>
<name>A0A401ZPS3_9CHLR</name>
<evidence type="ECO:0000313" key="8">
    <source>
        <dbReference type="Proteomes" id="UP000287224"/>
    </source>
</evidence>
<dbReference type="EMBL" id="BIFQ01000002">
    <property type="protein sequence ID" value="GCE08863.1"/>
    <property type="molecule type" value="Genomic_DNA"/>
</dbReference>
<dbReference type="InterPro" id="IPR051201">
    <property type="entry name" value="Chloro_Bact_Ser_Proteases"/>
</dbReference>
<comment type="similarity">
    <text evidence="1">Belongs to the peptidase S1C family.</text>
</comment>
<gene>
    <name evidence="7" type="ORF">KDAU_61920</name>
</gene>
<dbReference type="PRINTS" id="PR00834">
    <property type="entry name" value="PROTEASES2C"/>
</dbReference>
<keyword evidence="8" id="KW-1185">Reference proteome</keyword>
<feature type="domain" description="PDZ" evidence="6">
    <location>
        <begin position="238"/>
        <end position="329"/>
    </location>
</feature>
<organism evidence="7 8">
    <name type="scientific">Dictyobacter aurantiacus</name>
    <dbReference type="NCBI Taxonomy" id="1936993"/>
    <lineage>
        <taxon>Bacteria</taxon>
        <taxon>Bacillati</taxon>
        <taxon>Chloroflexota</taxon>
        <taxon>Ktedonobacteria</taxon>
        <taxon>Ktedonobacterales</taxon>
        <taxon>Dictyobacteraceae</taxon>
        <taxon>Dictyobacter</taxon>
    </lineage>
</organism>
<sequence>MQFIALPLIALLMGALGGWLAAGAATHSANALFPGANQSTEQVAAKFRTSVVQINVETQTGGGLGSGVIIDPRGYIVTNNHVVNNGLNYQVVLYDNTRLPANVVGTDPNDDLAVVKINPPKHLSVANIGDSSRLQVGQPVLAIGNPLGITQTVTGGIVSALGRNINEGQNNLIINAIQTDAAINPGNSGGALVNMQGNLIGIPTLVPIDPEFKTPASGVGFAIPSNRVKFIVPQLINSGRVVQSGRADIGVNVVSVDPDIADQAQLPVDHGALIVNVKPDSAAATAGLKRGDIIVEANNQSIQDTAMLQDFLINKSPGQTITLQIYRGNQQMPVKVQLGEQQFG</sequence>
<evidence type="ECO:0000256" key="5">
    <source>
        <dbReference type="SAM" id="SignalP"/>
    </source>
</evidence>
<evidence type="ECO:0000256" key="3">
    <source>
        <dbReference type="ARBA" id="ARBA00022801"/>
    </source>
</evidence>
<dbReference type="Pfam" id="PF13180">
    <property type="entry name" value="PDZ_2"/>
    <property type="match status" value="1"/>
</dbReference>
<reference evidence="8" key="1">
    <citation type="submission" date="2018-12" db="EMBL/GenBank/DDBJ databases">
        <title>Tengunoibacter tsumagoiensis gen. nov., sp. nov., Dictyobacter kobayashii sp. nov., D. alpinus sp. nov., and D. joshuensis sp. nov. and description of Dictyobacteraceae fam. nov. within the order Ktedonobacterales isolated from Tengu-no-mugimeshi.</title>
        <authorList>
            <person name="Wang C.M."/>
            <person name="Zheng Y."/>
            <person name="Sakai Y."/>
            <person name="Toyoda A."/>
            <person name="Minakuchi Y."/>
            <person name="Abe K."/>
            <person name="Yokota A."/>
            <person name="Yabe S."/>
        </authorList>
    </citation>
    <scope>NUCLEOTIDE SEQUENCE [LARGE SCALE GENOMIC DNA]</scope>
    <source>
        <strain evidence="8">S-27</strain>
    </source>
</reference>
<dbReference type="SUPFAM" id="SSF50494">
    <property type="entry name" value="Trypsin-like serine proteases"/>
    <property type="match status" value="1"/>
</dbReference>
<dbReference type="SUPFAM" id="SSF50156">
    <property type="entry name" value="PDZ domain-like"/>
    <property type="match status" value="1"/>
</dbReference>
<evidence type="ECO:0000256" key="2">
    <source>
        <dbReference type="ARBA" id="ARBA00022670"/>
    </source>
</evidence>
<dbReference type="InterPro" id="IPR036034">
    <property type="entry name" value="PDZ_sf"/>
</dbReference>
<dbReference type="Gene3D" id="2.30.42.10">
    <property type="match status" value="1"/>
</dbReference>
<keyword evidence="2" id="KW-0645">Protease</keyword>
<comment type="caution">
    <text evidence="7">The sequence shown here is derived from an EMBL/GenBank/DDBJ whole genome shotgun (WGS) entry which is preliminary data.</text>
</comment>
<evidence type="ECO:0000256" key="1">
    <source>
        <dbReference type="ARBA" id="ARBA00010541"/>
    </source>
</evidence>
<dbReference type="InterPro" id="IPR009003">
    <property type="entry name" value="Peptidase_S1_PA"/>
</dbReference>
<dbReference type="InterPro" id="IPR001478">
    <property type="entry name" value="PDZ"/>
</dbReference>
<dbReference type="AlphaFoldDB" id="A0A401ZPS3"/>
<dbReference type="FunFam" id="2.40.10.10:FF:000001">
    <property type="entry name" value="Periplasmic serine protease DegS"/>
    <property type="match status" value="1"/>
</dbReference>
<keyword evidence="4" id="KW-0720">Serine protease</keyword>
<feature type="chain" id="PRO_5019296227" evidence="5">
    <location>
        <begin position="22"/>
        <end position="344"/>
    </location>
</feature>
<feature type="signal peptide" evidence="5">
    <location>
        <begin position="1"/>
        <end position="21"/>
    </location>
</feature>
<keyword evidence="3" id="KW-0378">Hydrolase</keyword>
<dbReference type="GO" id="GO:0004252">
    <property type="term" value="F:serine-type endopeptidase activity"/>
    <property type="evidence" value="ECO:0007669"/>
    <property type="project" value="InterPro"/>
</dbReference>
<dbReference type="Pfam" id="PF13365">
    <property type="entry name" value="Trypsin_2"/>
    <property type="match status" value="1"/>
</dbReference>
<evidence type="ECO:0000256" key="4">
    <source>
        <dbReference type="ARBA" id="ARBA00022825"/>
    </source>
</evidence>
<dbReference type="SMART" id="SM00228">
    <property type="entry name" value="PDZ"/>
    <property type="match status" value="1"/>
</dbReference>
<protein>
    <submittedName>
        <fullName evidence="7">2-alkenal reductase</fullName>
    </submittedName>
</protein>
<dbReference type="InterPro" id="IPR001940">
    <property type="entry name" value="Peptidase_S1C"/>
</dbReference>
<dbReference type="PANTHER" id="PTHR43343:SF3">
    <property type="entry name" value="PROTEASE DO-LIKE 8, CHLOROPLASTIC"/>
    <property type="match status" value="1"/>
</dbReference>
<evidence type="ECO:0000313" key="7">
    <source>
        <dbReference type="EMBL" id="GCE08863.1"/>
    </source>
</evidence>
<dbReference type="PROSITE" id="PS50106">
    <property type="entry name" value="PDZ"/>
    <property type="match status" value="1"/>
</dbReference>
<proteinExistence type="inferred from homology"/>
<dbReference type="Gene3D" id="2.40.10.120">
    <property type="match status" value="1"/>
</dbReference>
<dbReference type="GO" id="GO:0006508">
    <property type="term" value="P:proteolysis"/>
    <property type="evidence" value="ECO:0007669"/>
    <property type="project" value="UniProtKB-KW"/>
</dbReference>